<accession>A0A8J7FWT7</accession>
<evidence type="ECO:0000313" key="3">
    <source>
        <dbReference type="Proteomes" id="UP000608754"/>
    </source>
</evidence>
<feature type="chain" id="PRO_5035186435" description="PEGA domain-containing protein" evidence="1">
    <location>
        <begin position="25"/>
        <end position="141"/>
    </location>
</feature>
<dbReference type="RefSeq" id="WP_194183664.1">
    <property type="nucleotide sequence ID" value="NZ_JADGIK010000008.1"/>
</dbReference>
<dbReference type="Proteomes" id="UP000608754">
    <property type="component" value="Unassembled WGS sequence"/>
</dbReference>
<name>A0A8J7FWT7_9FLAO</name>
<evidence type="ECO:0000313" key="2">
    <source>
        <dbReference type="EMBL" id="MBF0598121.1"/>
    </source>
</evidence>
<comment type="caution">
    <text evidence="2">The sequence shown here is derived from an EMBL/GenBank/DDBJ whole genome shotgun (WGS) entry which is preliminary data.</text>
</comment>
<dbReference type="AlphaFoldDB" id="A0A8J7FWT7"/>
<evidence type="ECO:0000256" key="1">
    <source>
        <dbReference type="SAM" id="SignalP"/>
    </source>
</evidence>
<gene>
    <name evidence="2" type="ORF">IM532_11835</name>
</gene>
<keyword evidence="3" id="KW-1185">Reference proteome</keyword>
<keyword evidence="1" id="KW-0732">Signal</keyword>
<organism evidence="2 3">
    <name type="scientific">Faecalibacter rhinopitheci</name>
    <dbReference type="NCBI Taxonomy" id="2779678"/>
    <lineage>
        <taxon>Bacteria</taxon>
        <taxon>Pseudomonadati</taxon>
        <taxon>Bacteroidota</taxon>
        <taxon>Flavobacteriia</taxon>
        <taxon>Flavobacteriales</taxon>
        <taxon>Weeksellaceae</taxon>
        <taxon>Faecalibacter</taxon>
    </lineage>
</organism>
<dbReference type="EMBL" id="JADGIK010000008">
    <property type="protein sequence ID" value="MBF0598121.1"/>
    <property type="molecule type" value="Genomic_DNA"/>
</dbReference>
<reference evidence="2" key="1">
    <citation type="submission" date="2020-10" db="EMBL/GenBank/DDBJ databases">
        <authorList>
            <person name="Lu T."/>
            <person name="Wang Q."/>
            <person name="Han X."/>
        </authorList>
    </citation>
    <scope>NUCLEOTIDE SEQUENCE</scope>
    <source>
        <strain evidence="2">WQ 117</strain>
    </source>
</reference>
<evidence type="ECO:0008006" key="4">
    <source>
        <dbReference type="Google" id="ProtNLM"/>
    </source>
</evidence>
<dbReference type="PROSITE" id="PS51257">
    <property type="entry name" value="PROKAR_LIPOPROTEIN"/>
    <property type="match status" value="1"/>
</dbReference>
<proteinExistence type="predicted"/>
<protein>
    <recommendedName>
        <fullName evidence="4">PEGA domain-containing protein</fullName>
    </recommendedName>
</protein>
<feature type="signal peptide" evidence="1">
    <location>
        <begin position="1"/>
        <end position="24"/>
    </location>
</feature>
<sequence>MRKIILFTGVIASSFLLTSCGVMFGGSHYDANIQVNEHPEAQIFANGEKIGVGQVSKSFKRNKDLQIEVKQDGCEVKSQNFEKTFRTGNFILSIVSWGLPGLIVDLASGASYKPDHRHNDAIEKVSDKQYKFNIDYSDCKL</sequence>